<keyword evidence="6 10" id="KW-0328">Glycosyltransferase</keyword>
<evidence type="ECO:0000256" key="3">
    <source>
        <dbReference type="ARBA" id="ARBA00020902"/>
    </source>
</evidence>
<evidence type="ECO:0000256" key="1">
    <source>
        <dbReference type="ARBA" id="ARBA00002056"/>
    </source>
</evidence>
<keyword evidence="8 10" id="KW-0443">Lipid metabolism</keyword>
<dbReference type="GO" id="GO:0016020">
    <property type="term" value="C:membrane"/>
    <property type="evidence" value="ECO:0007669"/>
    <property type="project" value="GOC"/>
</dbReference>
<protein>
    <recommendedName>
        <fullName evidence="3 10">Lipid-A-disaccharide synthase</fullName>
        <ecNumber evidence="2 10">2.4.1.182</ecNumber>
    </recommendedName>
</protein>
<keyword evidence="5 10" id="KW-0441">Lipid A biosynthesis</keyword>
<gene>
    <name evidence="10" type="primary">lpxB</name>
    <name evidence="11" type="ORF">LZ24_02646</name>
</gene>
<dbReference type="RefSeq" id="WP_144685804.1">
    <property type="nucleotide sequence ID" value="NZ_VLLC01000023.1"/>
</dbReference>
<comment type="similarity">
    <text evidence="10">Belongs to the LpxB family.</text>
</comment>
<dbReference type="PANTHER" id="PTHR30372:SF4">
    <property type="entry name" value="LIPID-A-DISACCHARIDE SYNTHASE, MITOCHONDRIAL-RELATED"/>
    <property type="match status" value="1"/>
</dbReference>
<evidence type="ECO:0000256" key="8">
    <source>
        <dbReference type="ARBA" id="ARBA00023098"/>
    </source>
</evidence>
<comment type="catalytic activity">
    <reaction evidence="9 10">
        <text>a lipid X + a UDP-2-N,3-O-bis[(3R)-3-hydroxyacyl]-alpha-D-glucosamine = a lipid A disaccharide + UDP + H(+)</text>
        <dbReference type="Rhea" id="RHEA:67828"/>
        <dbReference type="ChEBI" id="CHEBI:15378"/>
        <dbReference type="ChEBI" id="CHEBI:58223"/>
        <dbReference type="ChEBI" id="CHEBI:137748"/>
        <dbReference type="ChEBI" id="CHEBI:176338"/>
        <dbReference type="ChEBI" id="CHEBI:176343"/>
        <dbReference type="EC" id="2.4.1.182"/>
    </reaction>
</comment>
<keyword evidence="4 10" id="KW-0444">Lipid biosynthesis</keyword>
<evidence type="ECO:0000256" key="5">
    <source>
        <dbReference type="ARBA" id="ARBA00022556"/>
    </source>
</evidence>
<dbReference type="EC" id="2.4.1.182" evidence="2 10"/>
<reference evidence="11 12" key="1">
    <citation type="submission" date="2019-07" db="EMBL/GenBank/DDBJ databases">
        <title>Genome sequencing of 100 strains of the haloalkaliphilic chemolithoautotrophic sulfur-oxidizing bacterium Thioalkalivibrio.</title>
        <authorList>
            <person name="Muyzer G."/>
        </authorList>
    </citation>
    <scope>NUCLEOTIDE SEQUENCE [LARGE SCALE GENOMIC DNA]</scope>
    <source>
        <strain evidence="11 12">ASO4-4</strain>
    </source>
</reference>
<evidence type="ECO:0000256" key="6">
    <source>
        <dbReference type="ARBA" id="ARBA00022676"/>
    </source>
</evidence>
<evidence type="ECO:0000256" key="4">
    <source>
        <dbReference type="ARBA" id="ARBA00022516"/>
    </source>
</evidence>
<evidence type="ECO:0000313" key="11">
    <source>
        <dbReference type="EMBL" id="TWI68164.1"/>
    </source>
</evidence>
<dbReference type="GO" id="GO:0005543">
    <property type="term" value="F:phospholipid binding"/>
    <property type="evidence" value="ECO:0007669"/>
    <property type="project" value="TreeGrafter"/>
</dbReference>
<dbReference type="UniPathway" id="UPA00973"/>
<dbReference type="InterPro" id="IPR003835">
    <property type="entry name" value="Glyco_trans_19"/>
</dbReference>
<evidence type="ECO:0000256" key="7">
    <source>
        <dbReference type="ARBA" id="ARBA00022679"/>
    </source>
</evidence>
<dbReference type="Pfam" id="PF02684">
    <property type="entry name" value="LpxB"/>
    <property type="match status" value="1"/>
</dbReference>
<dbReference type="OrthoDB" id="9801642at2"/>
<dbReference type="GO" id="GO:0008915">
    <property type="term" value="F:lipid-A-disaccharide synthase activity"/>
    <property type="evidence" value="ECO:0007669"/>
    <property type="project" value="UniProtKB-UniRule"/>
</dbReference>
<name>A0A562RI14_9BACT</name>
<dbReference type="Proteomes" id="UP000318307">
    <property type="component" value="Unassembled WGS sequence"/>
</dbReference>
<dbReference type="NCBIfam" id="TIGR00215">
    <property type="entry name" value="lpxB"/>
    <property type="match status" value="1"/>
</dbReference>
<accession>A0A562RI14</accession>
<evidence type="ECO:0000256" key="9">
    <source>
        <dbReference type="ARBA" id="ARBA00048975"/>
    </source>
</evidence>
<keyword evidence="12" id="KW-1185">Reference proteome</keyword>
<proteinExistence type="inferred from homology"/>
<organism evidence="11 12">
    <name type="scientific">Desulfobotulus alkaliphilus</name>
    <dbReference type="NCBI Taxonomy" id="622671"/>
    <lineage>
        <taxon>Bacteria</taxon>
        <taxon>Pseudomonadati</taxon>
        <taxon>Thermodesulfobacteriota</taxon>
        <taxon>Desulfobacteria</taxon>
        <taxon>Desulfobacterales</taxon>
        <taxon>Desulfobacteraceae</taxon>
        <taxon>Desulfobotulus</taxon>
    </lineage>
</organism>
<keyword evidence="7 10" id="KW-0808">Transferase</keyword>
<dbReference type="AlphaFoldDB" id="A0A562RI14"/>
<evidence type="ECO:0000256" key="10">
    <source>
        <dbReference type="HAMAP-Rule" id="MF_00392"/>
    </source>
</evidence>
<dbReference type="GO" id="GO:0009245">
    <property type="term" value="P:lipid A biosynthetic process"/>
    <property type="evidence" value="ECO:0007669"/>
    <property type="project" value="UniProtKB-UniRule"/>
</dbReference>
<evidence type="ECO:0000313" key="12">
    <source>
        <dbReference type="Proteomes" id="UP000318307"/>
    </source>
</evidence>
<comment type="caution">
    <text evidence="11">The sequence shown here is derived from an EMBL/GenBank/DDBJ whole genome shotgun (WGS) entry which is preliminary data.</text>
</comment>
<dbReference type="PANTHER" id="PTHR30372">
    <property type="entry name" value="LIPID-A-DISACCHARIDE SYNTHASE"/>
    <property type="match status" value="1"/>
</dbReference>
<dbReference type="EMBL" id="VLLC01000023">
    <property type="protein sequence ID" value="TWI68164.1"/>
    <property type="molecule type" value="Genomic_DNA"/>
</dbReference>
<evidence type="ECO:0000256" key="2">
    <source>
        <dbReference type="ARBA" id="ARBA00012687"/>
    </source>
</evidence>
<dbReference type="SUPFAM" id="SSF53756">
    <property type="entry name" value="UDP-Glycosyltransferase/glycogen phosphorylase"/>
    <property type="match status" value="1"/>
</dbReference>
<comment type="pathway">
    <text evidence="10">Bacterial outer membrane biogenesis; LPS lipid A biosynthesis.</text>
</comment>
<dbReference type="HAMAP" id="MF_00392">
    <property type="entry name" value="LpxB"/>
    <property type="match status" value="1"/>
</dbReference>
<comment type="function">
    <text evidence="1 10">Condensation of UDP-2,3-diacylglucosamine and 2,3-diacylglucosamine-1-phosphate to form lipid A disaccharide, a precursor of lipid A, a phosphorylated glycolipid that anchors the lipopolysaccharide to the outer membrane of the cell.</text>
</comment>
<sequence length="377" mass="40605">MNRTVMLVAGEASGDLHGAALIRAMAEKNPQIFFCGIGGDQMRRAGMRPVADSSGLAVMGITEVLGSFLKIRNVYKTAEMILASLRPDLLILIDYPGFNLRLAREAKKHHIPVLYYISPKVWAWRSSRVQQIAERVDKLALIFPFEVEWFQERGVDQAVYVGNPLMDQAPDFREMRPDAVVASRPVIGLLPGSRPGEIRRMLPVLCEAAELISQKIPGARFILSAAPGTHLADIQAWAAASGAPSHMEVVSGAYPVLDAADVVAAVSGTVTLEAALAGVPGVLVYRMSAISYAVARRVVNVPYAGLANLIAGAEIMPELLQENATPEKVCDAVCLLLQDKDRRKLHHHALSEVRAALGSPGVAERTAGLALSMLGDH</sequence>